<evidence type="ECO:0000256" key="1">
    <source>
        <dbReference type="ARBA" id="ARBA00001917"/>
    </source>
</evidence>
<evidence type="ECO:0000313" key="7">
    <source>
        <dbReference type="Proteomes" id="UP000306420"/>
    </source>
</evidence>
<dbReference type="Proteomes" id="UP000306420">
    <property type="component" value="Unassembled WGS sequence"/>
</dbReference>
<evidence type="ECO:0000256" key="4">
    <source>
        <dbReference type="ARBA" id="ARBA00038054"/>
    </source>
</evidence>
<gene>
    <name evidence="6" type="ORF">FEZ33_03480</name>
</gene>
<dbReference type="SMART" id="SM00903">
    <property type="entry name" value="Flavin_Reduct"/>
    <property type="match status" value="1"/>
</dbReference>
<dbReference type="InterPro" id="IPR002563">
    <property type="entry name" value="Flavin_Rdtase-like_dom"/>
</dbReference>
<comment type="cofactor">
    <cofactor evidence="1">
        <name>FMN</name>
        <dbReference type="ChEBI" id="CHEBI:58210"/>
    </cofactor>
</comment>
<dbReference type="GO" id="GO:0016646">
    <property type="term" value="F:oxidoreductase activity, acting on the CH-NH group of donors, NAD or NADP as acceptor"/>
    <property type="evidence" value="ECO:0007669"/>
    <property type="project" value="UniProtKB-ARBA"/>
</dbReference>
<organism evidence="6 7">
    <name type="scientific">Ruoffia tabacinasalis</name>
    <dbReference type="NCBI Taxonomy" id="87458"/>
    <lineage>
        <taxon>Bacteria</taxon>
        <taxon>Bacillati</taxon>
        <taxon>Bacillota</taxon>
        <taxon>Bacilli</taxon>
        <taxon>Lactobacillales</taxon>
        <taxon>Aerococcaceae</taxon>
        <taxon>Ruoffia</taxon>
    </lineage>
</organism>
<name>A0A5R9EHS1_9LACT</name>
<reference evidence="6 7" key="1">
    <citation type="submission" date="2019-05" db="EMBL/GenBank/DDBJ databases">
        <title>The metagenome of a microbial culture collection derived from dairy environment covers the genomic content of the human microbiome.</title>
        <authorList>
            <person name="Roder T."/>
            <person name="Wuthrich D."/>
            <person name="Sattari Z."/>
            <person name="Von Ah U."/>
            <person name="Bar C."/>
            <person name="Ronchi F."/>
            <person name="Macpherson A.J."/>
            <person name="Ganal-Vonarburg S.C."/>
            <person name="Bruggmann R."/>
            <person name="Vergeres G."/>
        </authorList>
    </citation>
    <scope>NUCLEOTIDE SEQUENCE [LARGE SCALE GENOMIC DNA]</scope>
    <source>
        <strain evidence="6 7">FAM 24227</strain>
    </source>
</reference>
<protein>
    <submittedName>
        <fullName evidence="6">Flavin reductase family protein</fullName>
    </submittedName>
</protein>
<evidence type="ECO:0000256" key="2">
    <source>
        <dbReference type="ARBA" id="ARBA00022630"/>
    </source>
</evidence>
<comment type="caution">
    <text evidence="6">The sequence shown here is derived from an EMBL/GenBank/DDBJ whole genome shotgun (WGS) entry which is preliminary data.</text>
</comment>
<dbReference type="InterPro" id="IPR012349">
    <property type="entry name" value="Split_barrel_FMN-bd"/>
</dbReference>
<keyword evidence="2" id="KW-0285">Flavoprotein</keyword>
<dbReference type="EMBL" id="VBSP01000007">
    <property type="protein sequence ID" value="TLQ48843.1"/>
    <property type="molecule type" value="Genomic_DNA"/>
</dbReference>
<sequence>MHFFKADNMSSKDNKKKLAGTIIPRPIALVMTQFDEVINIAPFSYFNIVSNNPPLISIAIQRSNGELKDTSRNILAKKEATVHVVDEQIVNDANATSATLSTDESELSVSNFNLIDSKLIGTPGIKEALVRYETQLYKAVEITDASGLIVADLIILEVVGFHLAEEIYDVDTGYIIADKLKPVSRLAGADYAKLGSQFDLVRPD</sequence>
<feature type="domain" description="Flavin reductase like" evidence="5">
    <location>
        <begin position="20"/>
        <end position="176"/>
    </location>
</feature>
<proteinExistence type="inferred from homology"/>
<keyword evidence="3" id="KW-0288">FMN</keyword>
<dbReference type="AlphaFoldDB" id="A0A5R9EHS1"/>
<dbReference type="Gene3D" id="2.30.110.10">
    <property type="entry name" value="Electron Transport, Fmn-binding Protein, Chain A"/>
    <property type="match status" value="1"/>
</dbReference>
<accession>A0A5R9EHS1</accession>
<dbReference type="SUPFAM" id="SSF50475">
    <property type="entry name" value="FMN-binding split barrel"/>
    <property type="match status" value="1"/>
</dbReference>
<dbReference type="OrthoDB" id="9794638at2"/>
<dbReference type="PANTHER" id="PTHR33798:SF5">
    <property type="entry name" value="FLAVIN REDUCTASE LIKE DOMAIN-CONTAINING PROTEIN"/>
    <property type="match status" value="1"/>
</dbReference>
<evidence type="ECO:0000313" key="6">
    <source>
        <dbReference type="EMBL" id="TLQ48843.1"/>
    </source>
</evidence>
<evidence type="ECO:0000259" key="5">
    <source>
        <dbReference type="SMART" id="SM00903"/>
    </source>
</evidence>
<dbReference type="GO" id="GO:0010181">
    <property type="term" value="F:FMN binding"/>
    <property type="evidence" value="ECO:0007669"/>
    <property type="project" value="InterPro"/>
</dbReference>
<dbReference type="PANTHER" id="PTHR33798">
    <property type="entry name" value="FLAVOPROTEIN OXYGENASE"/>
    <property type="match status" value="1"/>
</dbReference>
<dbReference type="RefSeq" id="WP_138404008.1">
    <property type="nucleotide sequence ID" value="NZ_VBSP01000007.1"/>
</dbReference>
<comment type="similarity">
    <text evidence="4">Belongs to the flavoredoxin family.</text>
</comment>
<evidence type="ECO:0000256" key="3">
    <source>
        <dbReference type="ARBA" id="ARBA00022643"/>
    </source>
</evidence>
<dbReference type="Pfam" id="PF01613">
    <property type="entry name" value="Flavin_Reduct"/>
    <property type="match status" value="1"/>
</dbReference>